<dbReference type="EMBL" id="UGXH01000003">
    <property type="protein sequence ID" value="SUG53185.1"/>
    <property type="molecule type" value="Genomic_DNA"/>
</dbReference>
<dbReference type="AlphaFoldDB" id="A0A379TU22"/>
<protein>
    <submittedName>
        <fullName evidence="1">Putative bacteriophage regulatory protein</fullName>
    </submittedName>
</protein>
<reference evidence="1 2" key="1">
    <citation type="submission" date="2018-06" db="EMBL/GenBank/DDBJ databases">
        <authorList>
            <consortium name="Pathogen Informatics"/>
            <person name="Doyle S."/>
        </authorList>
    </citation>
    <scope>NUCLEOTIDE SEQUENCE [LARGE SCALE GENOMIC DNA]</scope>
    <source>
        <strain evidence="1 2">NCTC10060</strain>
    </source>
</reference>
<dbReference type="Proteomes" id="UP000254633">
    <property type="component" value="Unassembled WGS sequence"/>
</dbReference>
<evidence type="ECO:0000313" key="2">
    <source>
        <dbReference type="Proteomes" id="UP000254633"/>
    </source>
</evidence>
<sequence>MAAMNTLPVPEPAFVLRYNLKDITHDITAYATSITFTDKLSGESDELEVELEDSEQRWRDAWYPGWVTRSPCSLGLRASP</sequence>
<accession>A0A379TU22</accession>
<proteinExistence type="predicted"/>
<gene>
    <name evidence="1" type="primary">STY1632_1</name>
    <name evidence="1" type="ORF">NCTC10060_00218</name>
</gene>
<name>A0A379TU22_SALDZ</name>
<evidence type="ECO:0000313" key="1">
    <source>
        <dbReference type="EMBL" id="SUG53185.1"/>
    </source>
</evidence>
<organism evidence="1 2">
    <name type="scientific">Salmonella diarizonae</name>
    <dbReference type="NCBI Taxonomy" id="59204"/>
    <lineage>
        <taxon>Bacteria</taxon>
        <taxon>Pseudomonadati</taxon>
        <taxon>Pseudomonadota</taxon>
        <taxon>Gammaproteobacteria</taxon>
        <taxon>Enterobacterales</taxon>
        <taxon>Enterobacteriaceae</taxon>
        <taxon>Salmonella</taxon>
    </lineage>
</organism>